<evidence type="ECO:0000313" key="2">
    <source>
        <dbReference type="EMBL" id="KAJ1148406.1"/>
    </source>
</evidence>
<evidence type="ECO:0000256" key="1">
    <source>
        <dbReference type="SAM" id="MobiDB-lite"/>
    </source>
</evidence>
<dbReference type="AlphaFoldDB" id="A0AAV7RAE3"/>
<dbReference type="EMBL" id="JANPWB010000009">
    <property type="protein sequence ID" value="KAJ1148406.1"/>
    <property type="molecule type" value="Genomic_DNA"/>
</dbReference>
<dbReference type="Proteomes" id="UP001066276">
    <property type="component" value="Chromosome 5"/>
</dbReference>
<gene>
    <name evidence="2" type="ORF">NDU88_001242</name>
</gene>
<feature type="region of interest" description="Disordered" evidence="1">
    <location>
        <begin position="1"/>
        <end position="42"/>
    </location>
</feature>
<protein>
    <submittedName>
        <fullName evidence="2">Uncharacterized protein</fullName>
    </submittedName>
</protein>
<name>A0AAV7RAE3_PLEWA</name>
<organism evidence="2 3">
    <name type="scientific">Pleurodeles waltl</name>
    <name type="common">Iberian ribbed newt</name>
    <dbReference type="NCBI Taxonomy" id="8319"/>
    <lineage>
        <taxon>Eukaryota</taxon>
        <taxon>Metazoa</taxon>
        <taxon>Chordata</taxon>
        <taxon>Craniata</taxon>
        <taxon>Vertebrata</taxon>
        <taxon>Euteleostomi</taxon>
        <taxon>Amphibia</taxon>
        <taxon>Batrachia</taxon>
        <taxon>Caudata</taxon>
        <taxon>Salamandroidea</taxon>
        <taxon>Salamandridae</taxon>
        <taxon>Pleurodelinae</taxon>
        <taxon>Pleurodeles</taxon>
    </lineage>
</organism>
<keyword evidence="3" id="KW-1185">Reference proteome</keyword>
<comment type="caution">
    <text evidence="2">The sequence shown here is derived from an EMBL/GenBank/DDBJ whole genome shotgun (WGS) entry which is preliminary data.</text>
</comment>
<feature type="region of interest" description="Disordered" evidence="1">
    <location>
        <begin position="59"/>
        <end position="150"/>
    </location>
</feature>
<feature type="compositionally biased region" description="Polar residues" evidence="1">
    <location>
        <begin position="1"/>
        <end position="12"/>
    </location>
</feature>
<feature type="compositionally biased region" description="Basic and acidic residues" evidence="1">
    <location>
        <begin position="110"/>
        <end position="129"/>
    </location>
</feature>
<sequence>MSGGQVSTTAQSPGERVSIRPSPPLQVEYHPFNGSLHSEEEERLEDNFWVLTLVSGRKEGPDLETAPLQWQPEAEPGENSGEQPEKEQTFRHLRGSTGVEEDGGNLPIRCDPEQETMKREQPEAAHETTQEAVCRGAASSRHASGGAWLR</sequence>
<evidence type="ECO:0000313" key="3">
    <source>
        <dbReference type="Proteomes" id="UP001066276"/>
    </source>
</evidence>
<proteinExistence type="predicted"/>
<accession>A0AAV7RAE3</accession>
<feature type="compositionally biased region" description="Low complexity" evidence="1">
    <location>
        <begin position="135"/>
        <end position="150"/>
    </location>
</feature>
<reference evidence="2" key="1">
    <citation type="journal article" date="2022" name="bioRxiv">
        <title>Sequencing and chromosome-scale assembly of the giantPleurodeles waltlgenome.</title>
        <authorList>
            <person name="Brown T."/>
            <person name="Elewa A."/>
            <person name="Iarovenko S."/>
            <person name="Subramanian E."/>
            <person name="Araus A.J."/>
            <person name="Petzold A."/>
            <person name="Susuki M."/>
            <person name="Suzuki K.-i.T."/>
            <person name="Hayashi T."/>
            <person name="Toyoda A."/>
            <person name="Oliveira C."/>
            <person name="Osipova E."/>
            <person name="Leigh N.D."/>
            <person name="Simon A."/>
            <person name="Yun M.H."/>
        </authorList>
    </citation>
    <scope>NUCLEOTIDE SEQUENCE</scope>
    <source>
        <strain evidence="2">20211129_DDA</strain>
        <tissue evidence="2">Liver</tissue>
    </source>
</reference>